<feature type="compositionally biased region" description="Basic and acidic residues" evidence="3">
    <location>
        <begin position="863"/>
        <end position="873"/>
    </location>
</feature>
<feature type="region of interest" description="Disordered" evidence="3">
    <location>
        <begin position="404"/>
        <end position="495"/>
    </location>
</feature>
<evidence type="ECO:0000256" key="3">
    <source>
        <dbReference type="SAM" id="MobiDB-lite"/>
    </source>
</evidence>
<feature type="compositionally biased region" description="Pro residues" evidence="3">
    <location>
        <begin position="452"/>
        <end position="465"/>
    </location>
</feature>
<feature type="compositionally biased region" description="Polar residues" evidence="3">
    <location>
        <begin position="404"/>
        <end position="413"/>
    </location>
</feature>
<dbReference type="InterPro" id="IPR040351">
    <property type="entry name" value="RAB3IL/RAB3IP/Sec2"/>
</dbReference>
<feature type="coiled-coil region" evidence="2">
    <location>
        <begin position="146"/>
        <end position="230"/>
    </location>
</feature>
<dbReference type="CDD" id="cd21044">
    <property type="entry name" value="Rab11BD_RAB3IP_like"/>
    <property type="match status" value="1"/>
</dbReference>
<feature type="compositionally biased region" description="Low complexity" evidence="3">
    <location>
        <begin position="669"/>
        <end position="682"/>
    </location>
</feature>
<feature type="compositionally biased region" description="Low complexity" evidence="3">
    <location>
        <begin position="28"/>
        <end position="38"/>
    </location>
</feature>
<dbReference type="InterPro" id="IPR009449">
    <property type="entry name" value="Sec2_N"/>
</dbReference>
<dbReference type="GO" id="GO:0005085">
    <property type="term" value="F:guanyl-nucleotide exchange factor activity"/>
    <property type="evidence" value="ECO:0007669"/>
    <property type="project" value="InterPro"/>
</dbReference>
<keyword evidence="1 2" id="KW-0175">Coiled coil</keyword>
<accession>A0AAV9ZGQ5</accession>
<feature type="compositionally biased region" description="Basic and acidic residues" evidence="3">
    <location>
        <begin position="605"/>
        <end position="616"/>
    </location>
</feature>
<feature type="domain" description="GDP/GTP exchange factor Sec2 N-terminal" evidence="4">
    <location>
        <begin position="83"/>
        <end position="214"/>
    </location>
</feature>
<reference evidence="5 6" key="1">
    <citation type="journal article" date="2024" name="J Genomics">
        <title>Draft genome sequencing and assembly of Favolaschia claudopus CIRM-BRFM 2984 isolated from oak limbs.</title>
        <authorList>
            <person name="Navarro D."/>
            <person name="Drula E."/>
            <person name="Chaduli D."/>
            <person name="Cazenave R."/>
            <person name="Ahrendt S."/>
            <person name="Wang J."/>
            <person name="Lipzen A."/>
            <person name="Daum C."/>
            <person name="Barry K."/>
            <person name="Grigoriev I.V."/>
            <person name="Favel A."/>
            <person name="Rosso M.N."/>
            <person name="Martin F."/>
        </authorList>
    </citation>
    <scope>NUCLEOTIDE SEQUENCE [LARGE SCALE GENOMIC DNA]</scope>
    <source>
        <strain evidence="5 6">CIRM-BRFM 2984</strain>
    </source>
</reference>
<feature type="compositionally biased region" description="Low complexity" evidence="3">
    <location>
        <begin position="782"/>
        <end position="799"/>
    </location>
</feature>
<evidence type="ECO:0000313" key="6">
    <source>
        <dbReference type="Proteomes" id="UP001362999"/>
    </source>
</evidence>
<evidence type="ECO:0000313" key="5">
    <source>
        <dbReference type="EMBL" id="KAK6981069.1"/>
    </source>
</evidence>
<evidence type="ECO:0000259" key="4">
    <source>
        <dbReference type="Pfam" id="PF06428"/>
    </source>
</evidence>
<evidence type="ECO:0000256" key="1">
    <source>
        <dbReference type="ARBA" id="ARBA00023054"/>
    </source>
</evidence>
<dbReference type="EMBL" id="JAWWNJ010000154">
    <property type="protein sequence ID" value="KAK6981069.1"/>
    <property type="molecule type" value="Genomic_DNA"/>
</dbReference>
<comment type="caution">
    <text evidence="5">The sequence shown here is derived from an EMBL/GenBank/DDBJ whole genome shotgun (WGS) entry which is preliminary data.</text>
</comment>
<feature type="region of interest" description="Disordered" evidence="3">
    <location>
        <begin position="1"/>
        <end position="38"/>
    </location>
</feature>
<dbReference type="AlphaFoldDB" id="A0AAV9ZGQ5"/>
<dbReference type="Gene3D" id="6.10.140.910">
    <property type="match status" value="1"/>
</dbReference>
<dbReference type="GO" id="GO:0051286">
    <property type="term" value="C:cell tip"/>
    <property type="evidence" value="ECO:0007669"/>
    <property type="project" value="TreeGrafter"/>
</dbReference>
<sequence length="932" mass="99657">MVDAPEVIPETAKSPAPSINGVPPSSPTPKSKFKSTTTHRLNNSVEADAQEMVITSLRAQIQDLFSQVTQLNGKLVKSYDRVSDLEDDLHVANAQGRQHSLKISQLELERTQHLSALNTGLLVEKSHVTAELTRLMEKATEEAAQRGQAETAKADIEKDLDDLSATLFAQANTMVAEARYSQATSERRVEQAETALKGAEEMVGMMQQQMQELQYEKDEAERKAREMAVLMGKGKWVDRRRESASTFTKEKRLLSSHIPYQEFLMFVAHLRSVHPSSPSSPPAMATLLPMAFLARLSSEDSEPTVRLDLAPSLNWLSRRSVLAAIHTGQLTIEPMSSSVVLSESSSTNSNIPGLNSSNTNISCALCGTPIFSNTDFLPHYHTPPPAHPSIANGANTNSWSASLKKLTSNTPNGTPAPPPRSLSRPSPHSQTQQTDLSAPYPPQIHVFRIATPLPPPQPMNPPPRTSSPSPFLPSVGSSRTSPPPPSPSPGTTALSNLSNALTLTQSASASTAIYPLCTSGWCLARLRATCTLWGFVRTGIVERVWEEEMPNVVLPVPPPASSDHNNKHSANGIVNGQAPPVPPRRRGLWGMASKFGERAVSWSGEGKKVDSEREKTLPTPPPIHPTISAPVKSTPLPSAPPLPKRSESRKRVSMAPPPPAENEPHVDSEAVVAAPAESVSAVKAEEANHTQKQRMKRMSAHQVPLPDSRPATPVVEHGQHDGVGAVPTTPGGGGAPPPLPRRAAARAVRPVPPPPGTPAATTMTEASAVAAVPDAAVDESAAEGAPVSVSVSVSPTTAAVEEESKEGPAAAVKADVPAEETGDAPAVDTAAAPGPIPEGKKGDEEGDKADSTGIPPTDPSPIADDKKEEEGEKLITNTNEPLYEDPEEGDEKKDGEDREAYVGDVTWEERTWKELVRLREDMFWARVGAVRS</sequence>
<name>A0AAV9ZGQ5_9AGAR</name>
<keyword evidence="6" id="KW-1185">Reference proteome</keyword>
<feature type="region of interest" description="Disordered" evidence="3">
    <location>
        <begin position="771"/>
        <end position="898"/>
    </location>
</feature>
<dbReference type="SUPFAM" id="SSF144284">
    <property type="entry name" value="Sec2 N-terminal region"/>
    <property type="match status" value="1"/>
</dbReference>
<feature type="region of interest" description="Disordered" evidence="3">
    <location>
        <begin position="561"/>
        <end position="584"/>
    </location>
</feature>
<feature type="region of interest" description="Disordered" evidence="3">
    <location>
        <begin position="600"/>
        <end position="741"/>
    </location>
</feature>
<dbReference type="PANTHER" id="PTHR14430:SF0">
    <property type="entry name" value="SEC2P DOMAIN-CONTAINING PROTEIN"/>
    <property type="match status" value="1"/>
</dbReference>
<proteinExistence type="predicted"/>
<gene>
    <name evidence="5" type="ORF">R3P38DRAFT_2664676</name>
</gene>
<dbReference type="PANTHER" id="PTHR14430">
    <property type="entry name" value="RABIN3-RELATED"/>
    <property type="match status" value="1"/>
</dbReference>
<dbReference type="Proteomes" id="UP001362999">
    <property type="component" value="Unassembled WGS sequence"/>
</dbReference>
<protein>
    <submittedName>
        <fullName evidence="5">Sec2p domain-containing protein</fullName>
    </submittedName>
</protein>
<dbReference type="Pfam" id="PF06428">
    <property type="entry name" value="Sec2p"/>
    <property type="match status" value="1"/>
</dbReference>
<evidence type="ECO:0000256" key="2">
    <source>
        <dbReference type="SAM" id="Coils"/>
    </source>
</evidence>
<dbReference type="GO" id="GO:0070319">
    <property type="term" value="C:Golgi to plasma membrane transport vesicle"/>
    <property type="evidence" value="ECO:0007669"/>
    <property type="project" value="TreeGrafter"/>
</dbReference>
<feature type="compositionally biased region" description="Low complexity" evidence="3">
    <location>
        <begin position="466"/>
        <end position="480"/>
    </location>
</feature>
<organism evidence="5 6">
    <name type="scientific">Favolaschia claudopus</name>
    <dbReference type="NCBI Taxonomy" id="2862362"/>
    <lineage>
        <taxon>Eukaryota</taxon>
        <taxon>Fungi</taxon>
        <taxon>Dikarya</taxon>
        <taxon>Basidiomycota</taxon>
        <taxon>Agaricomycotina</taxon>
        <taxon>Agaricomycetes</taxon>
        <taxon>Agaricomycetidae</taxon>
        <taxon>Agaricales</taxon>
        <taxon>Marasmiineae</taxon>
        <taxon>Mycenaceae</taxon>
        <taxon>Favolaschia</taxon>
    </lineage>
</organism>
<dbReference type="GO" id="GO:0006887">
    <property type="term" value="P:exocytosis"/>
    <property type="evidence" value="ECO:0007669"/>
    <property type="project" value="TreeGrafter"/>
</dbReference>